<sequence>MGLTSINNNKTILITGKNGTGKTTLALEMIPNATVMFADSIPNNALSIPIDNGIIIEDVHYNADKSAILNLIRRYRGDIILTSINEKSVPKEIKNKCKIKRAGKTNYLRDSIQEIAPRSDEPFSYEMDMFSLCSIFLRETDRDKVKDMLLINEPSDIQILSWLVENVHPNTLSFIDGQVKRRWNKKYFYELLAYSSTGNNFGRVSFPKRGTYDKKRNILRRIGIQNGDIRIFNQLKHDEEFISYVRKKLNNENCRLLGIKDIKKERKKKIKHKSLMDF</sequence>
<keyword evidence="2" id="KW-1185">Reference proteome</keyword>
<dbReference type="RefSeq" id="YP_010806120.1">
    <property type="nucleotide sequence ID" value="NC_077214.1"/>
</dbReference>
<proteinExistence type="predicted"/>
<accession>A0A976UBQ2</accession>
<reference evidence="1 2" key="1">
    <citation type="submission" date="2022-05" db="EMBL/GenBank/DDBJ databases">
        <title>Diverse viruses of marine archaea discovered using metagenomics.</title>
        <authorList>
            <person name="Zhou Y."/>
        </authorList>
    </citation>
    <scope>NUCLEOTIDE SEQUENCE [LARGE SCALE GENOMIC DNA]</scope>
    <source>
        <strain evidence="1">YSH_150918</strain>
    </source>
</reference>
<organism evidence="1 2">
    <name type="scientific">Poseidoniales virus YSH_150918</name>
    <dbReference type="NCBI Taxonomy" id="3071324"/>
    <lineage>
        <taxon>Viruses</taxon>
        <taxon>Duplodnaviria</taxon>
        <taxon>Heunggongvirae</taxon>
        <taxon>Uroviricota</taxon>
        <taxon>Caudoviricetes</taxon>
        <taxon>Magrovirales</taxon>
        <taxon>Aoguangviridae</taxon>
        <taxon>Aobingvirus</taxon>
        <taxon>Aobingvirus yangshanense</taxon>
    </lineage>
</organism>
<protein>
    <submittedName>
        <fullName evidence="1">AAA-ATPase</fullName>
    </submittedName>
</protein>
<dbReference type="KEGG" id="vg:80545081"/>
<dbReference type="SUPFAM" id="SSF53795">
    <property type="entry name" value="PEP carboxykinase-like"/>
    <property type="match status" value="1"/>
</dbReference>
<dbReference type="GeneID" id="80545081"/>
<name>A0A976UBQ2_9CAUD</name>
<evidence type="ECO:0000313" key="1">
    <source>
        <dbReference type="EMBL" id="UVF62526.1"/>
    </source>
</evidence>
<evidence type="ECO:0000313" key="2">
    <source>
        <dbReference type="Proteomes" id="UP001157002"/>
    </source>
</evidence>
<dbReference type="EMBL" id="ON649702">
    <property type="protein sequence ID" value="UVF62526.1"/>
    <property type="molecule type" value="Genomic_DNA"/>
</dbReference>
<dbReference type="Proteomes" id="UP001157002">
    <property type="component" value="Segment"/>
</dbReference>